<evidence type="ECO:0000313" key="2">
    <source>
        <dbReference type="Proteomes" id="UP000231503"/>
    </source>
</evidence>
<accession>A0A2H0TCL8</accession>
<reference evidence="2" key="1">
    <citation type="submission" date="2017-09" db="EMBL/GenBank/DDBJ databases">
        <title>Depth-based differentiation of microbial function through sediment-hosted aquifers and enrichment of novel symbionts in the deep terrestrial subsurface.</title>
        <authorList>
            <person name="Probst A.J."/>
            <person name="Ladd B."/>
            <person name="Jarett J.K."/>
            <person name="Geller-Mcgrath D.E."/>
            <person name="Sieber C.M.K."/>
            <person name="Emerson J.B."/>
            <person name="Anantharaman K."/>
            <person name="Thomas B.C."/>
            <person name="Malmstrom R."/>
            <person name="Stieglmeier M."/>
            <person name="Klingl A."/>
            <person name="Woyke T."/>
            <person name="Ryan C.M."/>
            <person name="Banfield J.F."/>
        </authorList>
    </citation>
    <scope>NUCLEOTIDE SEQUENCE [LARGE SCALE GENOMIC DNA]</scope>
</reference>
<name>A0A2H0TCL8_9BACT</name>
<dbReference type="Proteomes" id="UP000231503">
    <property type="component" value="Unassembled WGS sequence"/>
</dbReference>
<protein>
    <submittedName>
        <fullName evidence="1">Uncharacterized protein</fullName>
    </submittedName>
</protein>
<gene>
    <name evidence="1" type="ORF">COU47_04420</name>
</gene>
<evidence type="ECO:0000313" key="1">
    <source>
        <dbReference type="EMBL" id="PIR69308.1"/>
    </source>
</evidence>
<proteinExistence type="predicted"/>
<sequence>MAKKLGVKRIVKKITLWECPICKTRYKTETKAKCCAQKPVEKQSFAVGDTVRCKETRECSYTSKKGKHRMYTYTGQVVKIHGPEPADEEYEKKWLGWNSKRLNSHVFSYIIEFQCPVCGKKKSDIRYAPELEKA</sequence>
<dbReference type="EMBL" id="PFCO01000009">
    <property type="protein sequence ID" value="PIR69308.1"/>
    <property type="molecule type" value="Genomic_DNA"/>
</dbReference>
<organism evidence="1 2">
    <name type="scientific">Candidatus Niyogibacteria bacterium CG10_big_fil_rev_8_21_14_0_10_46_36</name>
    <dbReference type="NCBI Taxonomy" id="1974726"/>
    <lineage>
        <taxon>Bacteria</taxon>
        <taxon>Candidatus Niyogiibacteriota</taxon>
    </lineage>
</organism>
<comment type="caution">
    <text evidence="1">The sequence shown here is derived from an EMBL/GenBank/DDBJ whole genome shotgun (WGS) entry which is preliminary data.</text>
</comment>
<dbReference type="AlphaFoldDB" id="A0A2H0TCL8"/>